<evidence type="ECO:0000256" key="7">
    <source>
        <dbReference type="ARBA" id="ARBA00022723"/>
    </source>
</evidence>
<dbReference type="EC" id="2.10.1.1" evidence="11"/>
<keyword evidence="5 11" id="KW-0500">Molybdenum</keyword>
<dbReference type="InterPro" id="IPR036135">
    <property type="entry name" value="MoeA_linker/N_sf"/>
</dbReference>
<dbReference type="PANTHER" id="PTHR10192">
    <property type="entry name" value="MOLYBDOPTERIN BIOSYNTHESIS PROTEIN"/>
    <property type="match status" value="1"/>
</dbReference>
<dbReference type="PROSITE" id="PS01079">
    <property type="entry name" value="MOCF_BIOSYNTHESIS_2"/>
    <property type="match status" value="1"/>
</dbReference>
<dbReference type="SUPFAM" id="SSF63882">
    <property type="entry name" value="MoeA N-terminal region -like"/>
    <property type="match status" value="1"/>
</dbReference>
<dbReference type="InterPro" id="IPR005110">
    <property type="entry name" value="MoeA_linker/N"/>
</dbReference>
<dbReference type="Proteomes" id="UP000649604">
    <property type="component" value="Unassembled WGS sequence"/>
</dbReference>
<sequence>MIPVKEAREIILDRIPILGTEKVTLFSALGRILAEDIATPHSVPPHTNSAMDGYAVRSVDLHGASQQNPVILKVIEDLPAGYVSQHPVGKQQAIRIMTGAPLPKGADAVVRVEDTARGEGNQVLIFKAIPPHYDVRLAGEDLAQGEIVLSKGTLIRPAEIGLLASMGKASVLVHQRAQVAIVSTGDELVDIDEPLQPGKIINSNSYSLAALVLEAGAIPIQLGIAKDTRADLEEKFSHGARADVIISSGGVSVGDYDLVKEMLNTQGSEMQFWKVCMKPGKPQAFGSIGGKPTFGLPGNPVSSMVSFEIFVRPALLKMMGHTQIYRAIVTATLEEDIKKSDERKHFVRVVLKRQNGKYTASTTGAQGSGILRSMSKANGLAVIDETRMSVQAGEEVPVMVLDHSLGMSAERQF</sequence>
<dbReference type="Gene3D" id="3.90.105.10">
    <property type="entry name" value="Molybdopterin biosynthesis moea protein, domain 2"/>
    <property type="match status" value="1"/>
</dbReference>
<dbReference type="NCBIfam" id="TIGR00177">
    <property type="entry name" value="molyb_syn"/>
    <property type="match status" value="1"/>
</dbReference>
<dbReference type="FunFam" id="2.170.190.11:FF:000001">
    <property type="entry name" value="Molybdopterin molybdenumtransferase"/>
    <property type="match status" value="1"/>
</dbReference>
<dbReference type="InterPro" id="IPR008284">
    <property type="entry name" value="MoCF_biosynth_CS"/>
</dbReference>
<evidence type="ECO:0000256" key="8">
    <source>
        <dbReference type="ARBA" id="ARBA00022842"/>
    </source>
</evidence>
<dbReference type="InterPro" id="IPR038987">
    <property type="entry name" value="MoeA-like"/>
</dbReference>
<accession>A0A9D5JRS4</accession>
<dbReference type="GO" id="GO:0005829">
    <property type="term" value="C:cytosol"/>
    <property type="evidence" value="ECO:0007669"/>
    <property type="project" value="TreeGrafter"/>
</dbReference>
<dbReference type="InterPro" id="IPR005111">
    <property type="entry name" value="MoeA_C_domain_IV"/>
</dbReference>
<name>A0A9D5JRS4_9BACT</name>
<evidence type="ECO:0000256" key="10">
    <source>
        <dbReference type="ARBA" id="ARBA00047317"/>
    </source>
</evidence>
<comment type="pathway">
    <text evidence="3 11">Cofactor biosynthesis; molybdopterin biosynthesis.</text>
</comment>
<dbReference type="FunFam" id="3.40.980.10:FF:000004">
    <property type="entry name" value="Molybdopterin molybdenumtransferase"/>
    <property type="match status" value="1"/>
</dbReference>
<evidence type="ECO:0000256" key="2">
    <source>
        <dbReference type="ARBA" id="ARBA00002901"/>
    </source>
</evidence>
<dbReference type="AlphaFoldDB" id="A0A9D5JRS4"/>
<evidence type="ECO:0000256" key="9">
    <source>
        <dbReference type="ARBA" id="ARBA00023150"/>
    </source>
</evidence>
<evidence type="ECO:0000313" key="13">
    <source>
        <dbReference type="EMBL" id="MBD3323057.1"/>
    </source>
</evidence>
<dbReference type="PANTHER" id="PTHR10192:SF5">
    <property type="entry name" value="GEPHYRIN"/>
    <property type="match status" value="1"/>
</dbReference>
<dbReference type="EMBL" id="WJJP01000016">
    <property type="protein sequence ID" value="MBD3323057.1"/>
    <property type="molecule type" value="Genomic_DNA"/>
</dbReference>
<dbReference type="InterPro" id="IPR036425">
    <property type="entry name" value="MoaB/Mog-like_dom_sf"/>
</dbReference>
<evidence type="ECO:0000256" key="5">
    <source>
        <dbReference type="ARBA" id="ARBA00022505"/>
    </source>
</evidence>
<dbReference type="Pfam" id="PF03453">
    <property type="entry name" value="MoeA_N"/>
    <property type="match status" value="1"/>
</dbReference>
<keyword evidence="9 11" id="KW-0501">Molybdenum cofactor biosynthesis</keyword>
<evidence type="ECO:0000256" key="1">
    <source>
        <dbReference type="ARBA" id="ARBA00001946"/>
    </source>
</evidence>
<dbReference type="Gene3D" id="2.40.340.10">
    <property type="entry name" value="MoeA, C-terminal, domain IV"/>
    <property type="match status" value="1"/>
</dbReference>
<dbReference type="CDD" id="cd00887">
    <property type="entry name" value="MoeA"/>
    <property type="match status" value="1"/>
</dbReference>
<comment type="caution">
    <text evidence="13">The sequence shown here is derived from an EMBL/GenBank/DDBJ whole genome shotgun (WGS) entry which is preliminary data.</text>
</comment>
<dbReference type="SUPFAM" id="SSF63867">
    <property type="entry name" value="MoeA C-terminal domain-like"/>
    <property type="match status" value="1"/>
</dbReference>
<comment type="cofactor">
    <cofactor evidence="1 11">
        <name>Mg(2+)</name>
        <dbReference type="ChEBI" id="CHEBI:18420"/>
    </cofactor>
</comment>
<evidence type="ECO:0000259" key="12">
    <source>
        <dbReference type="SMART" id="SM00852"/>
    </source>
</evidence>
<evidence type="ECO:0000256" key="4">
    <source>
        <dbReference type="ARBA" id="ARBA00010763"/>
    </source>
</evidence>
<dbReference type="InterPro" id="IPR001453">
    <property type="entry name" value="MoaB/Mog_dom"/>
</dbReference>
<comment type="function">
    <text evidence="2 11">Catalyzes the insertion of molybdate into adenylated molybdopterin with the concomitant release of AMP.</text>
</comment>
<feature type="domain" description="MoaB/Mog" evidence="12">
    <location>
        <begin position="180"/>
        <end position="317"/>
    </location>
</feature>
<dbReference type="GO" id="GO:0061599">
    <property type="term" value="F:molybdopterin molybdotransferase activity"/>
    <property type="evidence" value="ECO:0007669"/>
    <property type="project" value="UniProtKB-UniRule"/>
</dbReference>
<proteinExistence type="inferred from homology"/>
<dbReference type="GO" id="GO:0006777">
    <property type="term" value="P:Mo-molybdopterin cofactor biosynthetic process"/>
    <property type="evidence" value="ECO:0007669"/>
    <property type="project" value="UniProtKB-UniRule"/>
</dbReference>
<dbReference type="SUPFAM" id="SSF53218">
    <property type="entry name" value="Molybdenum cofactor biosynthesis proteins"/>
    <property type="match status" value="1"/>
</dbReference>
<evidence type="ECO:0000256" key="11">
    <source>
        <dbReference type="RuleBase" id="RU365090"/>
    </source>
</evidence>
<keyword evidence="7 11" id="KW-0479">Metal-binding</keyword>
<reference evidence="13" key="1">
    <citation type="submission" date="2019-11" db="EMBL/GenBank/DDBJ databases">
        <title>Microbial mats filling the niche in hypersaline microbial mats.</title>
        <authorList>
            <person name="Wong H.L."/>
            <person name="Macleod F.I."/>
            <person name="White R.A. III"/>
            <person name="Burns B.P."/>
        </authorList>
    </citation>
    <scope>NUCLEOTIDE SEQUENCE</scope>
    <source>
        <strain evidence="13">Rbin_158</strain>
    </source>
</reference>
<keyword evidence="8 11" id="KW-0460">Magnesium</keyword>
<dbReference type="Gene3D" id="3.40.980.10">
    <property type="entry name" value="MoaB/Mog-like domain"/>
    <property type="match status" value="1"/>
</dbReference>
<organism evidence="13 14">
    <name type="scientific">candidate division KSB3 bacterium</name>
    <dbReference type="NCBI Taxonomy" id="2044937"/>
    <lineage>
        <taxon>Bacteria</taxon>
        <taxon>candidate division KSB3</taxon>
    </lineage>
</organism>
<protein>
    <recommendedName>
        <fullName evidence="11">Molybdopterin molybdenumtransferase</fullName>
        <ecNumber evidence="11">2.10.1.1</ecNumber>
    </recommendedName>
</protein>
<dbReference type="Pfam" id="PF03454">
    <property type="entry name" value="MoeA_C"/>
    <property type="match status" value="1"/>
</dbReference>
<evidence type="ECO:0000256" key="6">
    <source>
        <dbReference type="ARBA" id="ARBA00022679"/>
    </source>
</evidence>
<dbReference type="GO" id="GO:0046872">
    <property type="term" value="F:metal ion binding"/>
    <property type="evidence" value="ECO:0007669"/>
    <property type="project" value="UniProtKB-UniRule"/>
</dbReference>
<evidence type="ECO:0000256" key="3">
    <source>
        <dbReference type="ARBA" id="ARBA00005046"/>
    </source>
</evidence>
<dbReference type="Pfam" id="PF00994">
    <property type="entry name" value="MoCF_biosynth"/>
    <property type="match status" value="1"/>
</dbReference>
<dbReference type="SMART" id="SM00852">
    <property type="entry name" value="MoCF_biosynth"/>
    <property type="match status" value="1"/>
</dbReference>
<comment type="catalytic activity">
    <reaction evidence="10">
        <text>adenylyl-molybdopterin + molybdate = Mo-molybdopterin + AMP + H(+)</text>
        <dbReference type="Rhea" id="RHEA:35047"/>
        <dbReference type="ChEBI" id="CHEBI:15378"/>
        <dbReference type="ChEBI" id="CHEBI:36264"/>
        <dbReference type="ChEBI" id="CHEBI:62727"/>
        <dbReference type="ChEBI" id="CHEBI:71302"/>
        <dbReference type="ChEBI" id="CHEBI:456215"/>
        <dbReference type="EC" id="2.10.1.1"/>
    </reaction>
</comment>
<dbReference type="InterPro" id="IPR036688">
    <property type="entry name" value="MoeA_C_domain_IV_sf"/>
</dbReference>
<dbReference type="NCBIfam" id="NF045515">
    <property type="entry name" value="Glp_gephyrin"/>
    <property type="match status" value="1"/>
</dbReference>
<evidence type="ECO:0000313" key="14">
    <source>
        <dbReference type="Proteomes" id="UP000649604"/>
    </source>
</evidence>
<keyword evidence="6 11" id="KW-0808">Transferase</keyword>
<comment type="similarity">
    <text evidence="4 11">Belongs to the MoeA family.</text>
</comment>
<gene>
    <name evidence="13" type="ORF">GF339_00645</name>
</gene>
<dbReference type="Gene3D" id="2.170.190.11">
    <property type="entry name" value="Molybdopterin biosynthesis moea protein, domain 3"/>
    <property type="match status" value="1"/>
</dbReference>